<evidence type="ECO:0000256" key="2">
    <source>
        <dbReference type="SAM" id="SignalP"/>
    </source>
</evidence>
<feature type="compositionally biased region" description="Low complexity" evidence="1">
    <location>
        <begin position="75"/>
        <end position="88"/>
    </location>
</feature>
<gene>
    <name evidence="3" type="ORF">PAUS00366_LOCUS8228</name>
</gene>
<evidence type="ECO:0008006" key="4">
    <source>
        <dbReference type="Google" id="ProtNLM"/>
    </source>
</evidence>
<feature type="region of interest" description="Disordered" evidence="1">
    <location>
        <begin position="67"/>
        <end position="88"/>
    </location>
</feature>
<evidence type="ECO:0000313" key="3">
    <source>
        <dbReference type="EMBL" id="CAE0715476.1"/>
    </source>
</evidence>
<proteinExistence type="predicted"/>
<dbReference type="AlphaFoldDB" id="A0A7S4AHN2"/>
<name>A0A7S4AHN2_9STRA</name>
<organism evidence="3">
    <name type="scientific">Pseudo-nitzschia australis</name>
    <dbReference type="NCBI Taxonomy" id="44445"/>
    <lineage>
        <taxon>Eukaryota</taxon>
        <taxon>Sar</taxon>
        <taxon>Stramenopiles</taxon>
        <taxon>Ochrophyta</taxon>
        <taxon>Bacillariophyta</taxon>
        <taxon>Bacillariophyceae</taxon>
        <taxon>Bacillariophycidae</taxon>
        <taxon>Bacillariales</taxon>
        <taxon>Bacillariaceae</taxon>
        <taxon>Pseudo-nitzschia</taxon>
    </lineage>
</organism>
<keyword evidence="2" id="KW-0732">Signal</keyword>
<dbReference type="EMBL" id="HBIX01010918">
    <property type="protein sequence ID" value="CAE0715476.1"/>
    <property type="molecule type" value="Transcribed_RNA"/>
</dbReference>
<reference evidence="3" key="1">
    <citation type="submission" date="2021-01" db="EMBL/GenBank/DDBJ databases">
        <authorList>
            <person name="Corre E."/>
            <person name="Pelletier E."/>
            <person name="Niang G."/>
            <person name="Scheremetjew M."/>
            <person name="Finn R."/>
            <person name="Kale V."/>
            <person name="Holt S."/>
            <person name="Cochrane G."/>
            <person name="Meng A."/>
            <person name="Brown T."/>
            <person name="Cohen L."/>
        </authorList>
    </citation>
    <scope>NUCLEOTIDE SEQUENCE</scope>
    <source>
        <strain evidence="3">10249 10 AB</strain>
    </source>
</reference>
<evidence type="ECO:0000256" key="1">
    <source>
        <dbReference type="SAM" id="MobiDB-lite"/>
    </source>
</evidence>
<sequence length="378" mass="41935">MQPSSSGRRRRHGQHGKDLSCWLCLLLLFLVAASDLVTESRAWATGAGTMKSRSSFAIGAASTTTMATDDDSWFSSPESNTEATSTSTTSTSIDQLKIQLLQLGAALDRGQAYNPTSGAYYEENMNVARDKINRLLDIAAADTTDDSSASQYLPKSLKDIEGEWELVLSTVPHGIFRSSPFFLAIQEAYEFAETKTFEDGTSKPGLFFKLHELQTCSWGASKVGRIAQHIDASSNYLYSTFDTSLFSLTVIPVLGWFKLLPTFGGCVVTAATATINTNDDDDDDLFMDRRVSRLDMVVDYTTSRKIDGLNGLPLLGDIIWKINVPVGAIWKLLPWNKGREATCKVYVNYFDRDFRIVQDIDGEFFVYTRPVVPRPLEI</sequence>
<accession>A0A7S4AHN2</accession>
<feature type="chain" id="PRO_5031487875" description="Plastid lipid-associated protein/fibrillin conserved domain-containing protein" evidence="2">
    <location>
        <begin position="34"/>
        <end position="378"/>
    </location>
</feature>
<feature type="signal peptide" evidence="2">
    <location>
        <begin position="1"/>
        <end position="33"/>
    </location>
</feature>
<protein>
    <recommendedName>
        <fullName evidence="4">Plastid lipid-associated protein/fibrillin conserved domain-containing protein</fullName>
    </recommendedName>
</protein>